<proteinExistence type="predicted"/>
<dbReference type="Proteomes" id="UP000475117">
    <property type="component" value="Chromosome"/>
</dbReference>
<evidence type="ECO:0000313" key="1">
    <source>
        <dbReference type="EMBL" id="QQL44052.1"/>
    </source>
</evidence>
<name>A0A6B3LFW2_9BACT</name>
<dbReference type="RefSeq" id="WP_164365764.1">
    <property type="nucleotide sequence ID" value="NZ_CP066776.1"/>
</dbReference>
<evidence type="ECO:0000313" key="2">
    <source>
        <dbReference type="Proteomes" id="UP000475117"/>
    </source>
</evidence>
<sequence length="139" mass="16712">MTIHEMPVKWDAIQFLPDESVWMIPRSTYQGYEIVIAGQPNQPDPQLLEFAKRVIDDRERWTSLSRGFLWDFMDRSKFPPADEDWYADAFRFESPDIFTIEFSHVADPYGLWIVELHQSRLREEDPDSYAVQEFRRRNH</sequence>
<gene>
    <name evidence="1" type="ORF">G3M56_009115</name>
</gene>
<keyword evidence="2" id="KW-1185">Reference proteome</keyword>
<dbReference type="KEGG" id="soa:G3M56_009115"/>
<dbReference type="EMBL" id="CP066776">
    <property type="protein sequence ID" value="QQL44052.1"/>
    <property type="molecule type" value="Genomic_DNA"/>
</dbReference>
<accession>A0A6B3LFW2</accession>
<organism evidence="1 2">
    <name type="scientific">Sulfuriroseicoccus oceanibius</name>
    <dbReference type="NCBI Taxonomy" id="2707525"/>
    <lineage>
        <taxon>Bacteria</taxon>
        <taxon>Pseudomonadati</taxon>
        <taxon>Verrucomicrobiota</taxon>
        <taxon>Verrucomicrobiia</taxon>
        <taxon>Verrucomicrobiales</taxon>
        <taxon>Verrucomicrobiaceae</taxon>
        <taxon>Sulfuriroseicoccus</taxon>
    </lineage>
</organism>
<protein>
    <submittedName>
        <fullName evidence="1">Uncharacterized protein</fullName>
    </submittedName>
</protein>
<reference evidence="1 2" key="1">
    <citation type="submission" date="2020-12" db="EMBL/GenBank/DDBJ databases">
        <title>Sulforoseuscoccus oceanibium gen. nov., sp. nov., a representative of the phylum Verrucomicrobia with special cytoplasmic membrane, and proposal of Sulforoseuscoccusaceae fam. nov.</title>
        <authorList>
            <person name="Xi F."/>
        </authorList>
    </citation>
    <scope>NUCLEOTIDE SEQUENCE [LARGE SCALE GENOMIC DNA]</scope>
    <source>
        <strain evidence="1 2">T37</strain>
    </source>
</reference>
<dbReference type="AlphaFoldDB" id="A0A6B3LFW2"/>